<feature type="compositionally biased region" description="Basic and acidic residues" evidence="8">
    <location>
        <begin position="190"/>
        <end position="200"/>
    </location>
</feature>
<dbReference type="eggNOG" id="KOG0395">
    <property type="taxonomic scope" value="Eukaryota"/>
</dbReference>
<sequence>MSQTQRDEMKFVMLGSGGVGKSAVTIQFIKKEFKFGYDPTIEDAYTVQRTVDNKPVSISLLDTAGQEEFTAMRDQYMREGDGFILVYSITDASSFEEVKDIYGQLCRSRDVGEEGIPVCILGNKIDLEEERVISYKEGEGFAKQFAKCKFFETSAYRNINIENAYDALVRTVRKERNGEFDEFEEVTEPVPEKTTKDGKRSSKKGFALFNSCGKQNAESDLSAFEDANK</sequence>
<evidence type="ECO:0000256" key="4">
    <source>
        <dbReference type="ARBA" id="ARBA00022741"/>
    </source>
</evidence>
<evidence type="ECO:0000256" key="2">
    <source>
        <dbReference type="ARBA" id="ARBA00011984"/>
    </source>
</evidence>
<dbReference type="RefSeq" id="XP_002671631.1">
    <property type="nucleotide sequence ID" value="XM_002671585.1"/>
</dbReference>
<dbReference type="InterPro" id="IPR005225">
    <property type="entry name" value="Small_GTP-bd"/>
</dbReference>
<dbReference type="EMBL" id="GG738904">
    <property type="protein sequence ID" value="EFC38887.1"/>
    <property type="molecule type" value="Genomic_DNA"/>
</dbReference>
<reference evidence="9 10" key="1">
    <citation type="journal article" date="2010" name="Cell">
        <title>The genome of Naegleria gruberi illuminates early eukaryotic versatility.</title>
        <authorList>
            <person name="Fritz-Laylin L.K."/>
            <person name="Prochnik S.E."/>
            <person name="Ginger M.L."/>
            <person name="Dacks J.B."/>
            <person name="Carpenter M.L."/>
            <person name="Field M.C."/>
            <person name="Kuo A."/>
            <person name="Paredez A."/>
            <person name="Chapman J."/>
            <person name="Pham J."/>
            <person name="Shu S."/>
            <person name="Neupane R."/>
            <person name="Cipriano M."/>
            <person name="Mancuso J."/>
            <person name="Tu H."/>
            <person name="Salamov A."/>
            <person name="Lindquist E."/>
            <person name="Shapiro H."/>
            <person name="Lucas S."/>
            <person name="Grigoriev I.V."/>
            <person name="Cande W.Z."/>
            <person name="Fulton C."/>
            <person name="Rokhsar D.S."/>
            <person name="Dawson S.C."/>
        </authorList>
    </citation>
    <scope>NUCLEOTIDE SEQUENCE [LARGE SCALE GENOMIC DNA]</scope>
    <source>
        <strain evidence="9 10">NEG-M</strain>
    </source>
</reference>
<keyword evidence="10" id="KW-1185">Reference proteome</keyword>
<dbReference type="GO" id="GO:0005886">
    <property type="term" value="C:plasma membrane"/>
    <property type="evidence" value="ECO:0007669"/>
    <property type="project" value="UniProtKB-SubCell"/>
</dbReference>
<keyword evidence="3" id="KW-1003">Cell membrane</keyword>
<evidence type="ECO:0000313" key="9">
    <source>
        <dbReference type="EMBL" id="EFC38887.1"/>
    </source>
</evidence>
<dbReference type="PROSITE" id="PS51421">
    <property type="entry name" value="RAS"/>
    <property type="match status" value="1"/>
</dbReference>
<evidence type="ECO:0000256" key="8">
    <source>
        <dbReference type="SAM" id="MobiDB-lite"/>
    </source>
</evidence>
<dbReference type="InParanoid" id="D2VWF4"/>
<dbReference type="Proteomes" id="UP000006671">
    <property type="component" value="Unassembled WGS sequence"/>
</dbReference>
<evidence type="ECO:0000256" key="3">
    <source>
        <dbReference type="ARBA" id="ARBA00022475"/>
    </source>
</evidence>
<dbReference type="SMART" id="SM00174">
    <property type="entry name" value="RHO"/>
    <property type="match status" value="1"/>
</dbReference>
<dbReference type="STRING" id="5762.D2VWF4"/>
<evidence type="ECO:0000313" key="10">
    <source>
        <dbReference type="Proteomes" id="UP000006671"/>
    </source>
</evidence>
<dbReference type="AlphaFoldDB" id="D2VWF4"/>
<comment type="subcellular location">
    <subcellularLocation>
        <location evidence="1">Cell membrane</location>
    </subcellularLocation>
</comment>
<dbReference type="PANTHER" id="PTHR24070">
    <property type="entry name" value="RAS, DI-RAS, AND RHEB FAMILY MEMBERS OF SMALL GTPASE SUPERFAMILY"/>
    <property type="match status" value="1"/>
</dbReference>
<dbReference type="FunFam" id="3.40.50.300:FF:000343">
    <property type="entry name" value="Ras family gtpase"/>
    <property type="match status" value="1"/>
</dbReference>
<dbReference type="SMART" id="SM00175">
    <property type="entry name" value="RAB"/>
    <property type="match status" value="1"/>
</dbReference>
<dbReference type="VEuPathDB" id="AmoebaDB:NAEGRDRAFT_73361"/>
<organism evidence="10">
    <name type="scientific">Naegleria gruberi</name>
    <name type="common">Amoeba</name>
    <dbReference type="NCBI Taxonomy" id="5762"/>
    <lineage>
        <taxon>Eukaryota</taxon>
        <taxon>Discoba</taxon>
        <taxon>Heterolobosea</taxon>
        <taxon>Tetramitia</taxon>
        <taxon>Eutetramitia</taxon>
        <taxon>Vahlkampfiidae</taxon>
        <taxon>Naegleria</taxon>
    </lineage>
</organism>
<dbReference type="CDD" id="cd00876">
    <property type="entry name" value="Ras"/>
    <property type="match status" value="1"/>
</dbReference>
<dbReference type="InterPro" id="IPR001806">
    <property type="entry name" value="Small_GTPase"/>
</dbReference>
<name>D2VWF4_NAEGR</name>
<dbReference type="Gene3D" id="3.40.50.300">
    <property type="entry name" value="P-loop containing nucleotide triphosphate hydrolases"/>
    <property type="match status" value="1"/>
</dbReference>
<keyword evidence="6" id="KW-0342">GTP-binding</keyword>
<dbReference type="KEGG" id="ngr:NAEGRDRAFT_73361"/>
<evidence type="ECO:0000256" key="7">
    <source>
        <dbReference type="ARBA" id="ARBA00023136"/>
    </source>
</evidence>
<evidence type="ECO:0000256" key="6">
    <source>
        <dbReference type="ARBA" id="ARBA00023134"/>
    </source>
</evidence>
<feature type="region of interest" description="Disordered" evidence="8">
    <location>
        <begin position="181"/>
        <end position="203"/>
    </location>
</feature>
<dbReference type="GO" id="GO:0003925">
    <property type="term" value="F:G protein activity"/>
    <property type="evidence" value="ECO:0007669"/>
    <property type="project" value="UniProtKB-EC"/>
</dbReference>
<dbReference type="PROSITE" id="PS51420">
    <property type="entry name" value="RHO"/>
    <property type="match status" value="1"/>
</dbReference>
<dbReference type="GO" id="GO:0007165">
    <property type="term" value="P:signal transduction"/>
    <property type="evidence" value="ECO:0007669"/>
    <property type="project" value="InterPro"/>
</dbReference>
<dbReference type="SMART" id="SM00176">
    <property type="entry name" value="RAN"/>
    <property type="match status" value="1"/>
</dbReference>
<dbReference type="PROSITE" id="PS51419">
    <property type="entry name" value="RAB"/>
    <property type="match status" value="1"/>
</dbReference>
<dbReference type="InterPro" id="IPR020849">
    <property type="entry name" value="Small_GTPase_Ras-type"/>
</dbReference>
<dbReference type="PRINTS" id="PR00449">
    <property type="entry name" value="RASTRNSFRMNG"/>
</dbReference>
<accession>D2VWF4</accession>
<dbReference type="GO" id="GO:0005525">
    <property type="term" value="F:GTP binding"/>
    <property type="evidence" value="ECO:0007669"/>
    <property type="project" value="UniProtKB-KW"/>
</dbReference>
<keyword evidence="5" id="KW-0378">Hydrolase</keyword>
<dbReference type="Pfam" id="PF00071">
    <property type="entry name" value="Ras"/>
    <property type="match status" value="1"/>
</dbReference>
<protein>
    <recommendedName>
        <fullName evidence="2">small monomeric GTPase</fullName>
        <ecNumber evidence="2">3.6.5.2</ecNumber>
    </recommendedName>
</protein>
<dbReference type="OMA" id="QRDEMKF"/>
<gene>
    <name evidence="9" type="ORF">NAEGRDRAFT_73361</name>
</gene>
<evidence type="ECO:0000256" key="1">
    <source>
        <dbReference type="ARBA" id="ARBA00004236"/>
    </source>
</evidence>
<dbReference type="SUPFAM" id="SSF52540">
    <property type="entry name" value="P-loop containing nucleoside triphosphate hydrolases"/>
    <property type="match status" value="1"/>
</dbReference>
<dbReference type="InterPro" id="IPR027417">
    <property type="entry name" value="P-loop_NTPase"/>
</dbReference>
<dbReference type="GeneID" id="8858822"/>
<dbReference type="NCBIfam" id="TIGR00231">
    <property type="entry name" value="small_GTP"/>
    <property type="match status" value="1"/>
</dbReference>
<keyword evidence="4" id="KW-0547">Nucleotide-binding</keyword>
<keyword evidence="7" id="KW-0472">Membrane</keyword>
<proteinExistence type="predicted"/>
<dbReference type="SMART" id="SM00173">
    <property type="entry name" value="RAS"/>
    <property type="match status" value="1"/>
</dbReference>
<dbReference type="OrthoDB" id="5976022at2759"/>
<dbReference type="EC" id="3.6.5.2" evidence="2"/>
<evidence type="ECO:0000256" key="5">
    <source>
        <dbReference type="ARBA" id="ARBA00022801"/>
    </source>
</evidence>